<dbReference type="RefSeq" id="WP_393171856.1">
    <property type="nucleotide sequence ID" value="NZ_JBICRM010000023.1"/>
</dbReference>
<keyword evidence="2" id="KW-1185">Reference proteome</keyword>
<evidence type="ECO:0008006" key="3">
    <source>
        <dbReference type="Google" id="ProtNLM"/>
    </source>
</evidence>
<reference evidence="1 2" key="1">
    <citation type="submission" date="2024-10" db="EMBL/GenBank/DDBJ databases">
        <authorList>
            <person name="Topkara A.R."/>
            <person name="Saygin H."/>
        </authorList>
    </citation>
    <scope>NUCLEOTIDE SEQUENCE [LARGE SCALE GENOMIC DNA]</scope>
    <source>
        <strain evidence="1 2">M3C6</strain>
    </source>
</reference>
<name>A0ABW7ALD1_9ACTN</name>
<accession>A0ABW7ALD1</accession>
<comment type="caution">
    <text evidence="1">The sequence shown here is derived from an EMBL/GenBank/DDBJ whole genome shotgun (WGS) entry which is preliminary data.</text>
</comment>
<organism evidence="1 2">
    <name type="scientific">Nonomuraea marmarensis</name>
    <dbReference type="NCBI Taxonomy" id="3351344"/>
    <lineage>
        <taxon>Bacteria</taxon>
        <taxon>Bacillati</taxon>
        <taxon>Actinomycetota</taxon>
        <taxon>Actinomycetes</taxon>
        <taxon>Streptosporangiales</taxon>
        <taxon>Streptosporangiaceae</taxon>
        <taxon>Nonomuraea</taxon>
    </lineage>
</organism>
<dbReference type="EMBL" id="JBICRM010000023">
    <property type="protein sequence ID" value="MFG1707848.1"/>
    <property type="molecule type" value="Genomic_DNA"/>
</dbReference>
<protein>
    <recommendedName>
        <fullName evidence="3">Aminoglycoside phosphotransferase</fullName>
    </recommendedName>
</protein>
<dbReference type="Proteomes" id="UP001603978">
    <property type="component" value="Unassembled WGS sequence"/>
</dbReference>
<evidence type="ECO:0000313" key="1">
    <source>
        <dbReference type="EMBL" id="MFG1707848.1"/>
    </source>
</evidence>
<gene>
    <name evidence="1" type="ORF">ACFLIM_32040</name>
</gene>
<evidence type="ECO:0000313" key="2">
    <source>
        <dbReference type="Proteomes" id="UP001603978"/>
    </source>
</evidence>
<proteinExistence type="predicted"/>
<sequence length="86" mass="9321">MTRPASWAAAVAVADELCWYGAAPELAARWSHLPAWGQMLIRALIYRIATHETAFGPAGWTPDQIAAYLPVIDLAVTYARSAPPTL</sequence>